<dbReference type="InterPro" id="IPR039015">
    <property type="entry name" value="ENDOD1"/>
</dbReference>
<evidence type="ECO:0008006" key="3">
    <source>
        <dbReference type="Google" id="ProtNLM"/>
    </source>
</evidence>
<dbReference type="Gene3D" id="3.40.570.10">
    <property type="entry name" value="Extracellular Endonuclease, subunit A"/>
    <property type="match status" value="1"/>
</dbReference>
<dbReference type="PANTHER" id="PTHR21472:SF30">
    <property type="entry name" value="ENDONUCLEASE DOMAIN-CONTAINING 1 PROTEIN-RELATED"/>
    <property type="match status" value="1"/>
</dbReference>
<proteinExistence type="predicted"/>
<dbReference type="AlphaFoldDB" id="A0A8S3QQ55"/>
<accession>A0A8S3QQ55</accession>
<dbReference type="PANTHER" id="PTHR21472">
    <property type="entry name" value="ENDONUCLEASE DOMAIN-CONTAINING 1 PROTEIN ENDOD1"/>
    <property type="match status" value="1"/>
</dbReference>
<dbReference type="InterPro" id="IPR044929">
    <property type="entry name" value="DNA/RNA_non-sp_Endonuclease_sf"/>
</dbReference>
<name>A0A8S3QQ55_MYTED</name>
<comment type="caution">
    <text evidence="1">The sequence shown here is derived from an EMBL/GenBank/DDBJ whole genome shotgun (WGS) entry which is preliminary data.</text>
</comment>
<dbReference type="InterPro" id="IPR044925">
    <property type="entry name" value="His-Me_finger_sf"/>
</dbReference>
<protein>
    <recommendedName>
        <fullName evidence="3">Endonuclease</fullName>
    </recommendedName>
</protein>
<gene>
    <name evidence="1" type="ORF">MEDL_11456</name>
</gene>
<dbReference type="SUPFAM" id="SSF54060">
    <property type="entry name" value="His-Me finger endonucleases"/>
    <property type="match status" value="1"/>
</dbReference>
<dbReference type="EMBL" id="CAJPWZ010000561">
    <property type="protein sequence ID" value="CAG2196600.1"/>
    <property type="molecule type" value="Genomic_DNA"/>
</dbReference>
<evidence type="ECO:0000313" key="2">
    <source>
        <dbReference type="Proteomes" id="UP000683360"/>
    </source>
</evidence>
<reference evidence="1" key="1">
    <citation type="submission" date="2021-03" db="EMBL/GenBank/DDBJ databases">
        <authorList>
            <person name="Bekaert M."/>
        </authorList>
    </citation>
    <scope>NUCLEOTIDE SEQUENCE</scope>
</reference>
<organism evidence="1 2">
    <name type="scientific">Mytilus edulis</name>
    <name type="common">Blue mussel</name>
    <dbReference type="NCBI Taxonomy" id="6550"/>
    <lineage>
        <taxon>Eukaryota</taxon>
        <taxon>Metazoa</taxon>
        <taxon>Spiralia</taxon>
        <taxon>Lophotrochozoa</taxon>
        <taxon>Mollusca</taxon>
        <taxon>Bivalvia</taxon>
        <taxon>Autobranchia</taxon>
        <taxon>Pteriomorphia</taxon>
        <taxon>Mytilida</taxon>
        <taxon>Mytiloidea</taxon>
        <taxon>Mytilidae</taxon>
        <taxon>Mytilinae</taxon>
        <taxon>Mytilus</taxon>
    </lineage>
</organism>
<evidence type="ECO:0000313" key="1">
    <source>
        <dbReference type="EMBL" id="CAG2196600.1"/>
    </source>
</evidence>
<dbReference type="Proteomes" id="UP000683360">
    <property type="component" value="Unassembled WGS sequence"/>
</dbReference>
<sequence>MLEINKANNNIATFGSKQAAVNVDYTRSGYDRGHLNPQLYHCETEGIAILLGARRYFITGVLPSNSRFISDGRVNVPDHYWTAVCCDSSGAKDDLLTEGWSAGFIGENKAVPLVSIYTIQKFLPTFSIKLFADYTDVNGNTVENCLCNRTKADSIINEIASTDTRFIIK</sequence>
<keyword evidence="2" id="KW-1185">Reference proteome</keyword>
<dbReference type="OrthoDB" id="10293716at2759"/>